<dbReference type="EMBL" id="PFMR01000198">
    <property type="protein sequence ID" value="PIZ16278.1"/>
    <property type="molecule type" value="Genomic_DNA"/>
</dbReference>
<gene>
    <name evidence="3" type="ORF">COY52_07490</name>
</gene>
<dbReference type="AlphaFoldDB" id="A0A2M7SA05"/>
<dbReference type="Gene3D" id="3.40.50.300">
    <property type="entry name" value="P-loop containing nucleotide triphosphate hydrolases"/>
    <property type="match status" value="2"/>
</dbReference>
<feature type="domain" description="DUF4143" evidence="2">
    <location>
        <begin position="239"/>
        <end position="380"/>
    </location>
</feature>
<accession>A0A2M7SA05</accession>
<feature type="domain" description="AAA" evidence="1">
    <location>
        <begin position="58"/>
        <end position="189"/>
    </location>
</feature>
<proteinExistence type="predicted"/>
<dbReference type="InterPro" id="IPR027417">
    <property type="entry name" value="P-loop_NTPase"/>
</dbReference>
<evidence type="ECO:0000259" key="1">
    <source>
        <dbReference type="Pfam" id="PF13173"/>
    </source>
</evidence>
<organism evidence="3 4">
    <name type="scientific">Candidatus Desantisbacteria bacterium CG_4_10_14_0_8_um_filter_48_22</name>
    <dbReference type="NCBI Taxonomy" id="1974543"/>
    <lineage>
        <taxon>Bacteria</taxon>
        <taxon>Candidatus Desantisiibacteriota</taxon>
    </lineage>
</organism>
<evidence type="ECO:0000313" key="3">
    <source>
        <dbReference type="EMBL" id="PIZ16278.1"/>
    </source>
</evidence>
<comment type="caution">
    <text evidence="3">The sequence shown here is derived from an EMBL/GenBank/DDBJ whole genome shotgun (WGS) entry which is preliminary data.</text>
</comment>
<dbReference type="InterPro" id="IPR025420">
    <property type="entry name" value="DUF4143"/>
</dbReference>
<dbReference type="InterPro" id="IPR041682">
    <property type="entry name" value="AAA_14"/>
</dbReference>
<evidence type="ECO:0000313" key="4">
    <source>
        <dbReference type="Proteomes" id="UP000229307"/>
    </source>
</evidence>
<reference evidence="4" key="1">
    <citation type="submission" date="2017-09" db="EMBL/GenBank/DDBJ databases">
        <title>Depth-based differentiation of microbial function through sediment-hosted aquifers and enrichment of novel symbionts in the deep terrestrial subsurface.</title>
        <authorList>
            <person name="Probst A.J."/>
            <person name="Ladd B."/>
            <person name="Jarett J.K."/>
            <person name="Geller-Mcgrath D.E."/>
            <person name="Sieber C.M.K."/>
            <person name="Emerson J.B."/>
            <person name="Anantharaman K."/>
            <person name="Thomas B.C."/>
            <person name="Malmstrom R."/>
            <person name="Stieglmeier M."/>
            <person name="Klingl A."/>
            <person name="Woyke T."/>
            <person name="Ryan C.M."/>
            <person name="Banfield J.F."/>
        </authorList>
    </citation>
    <scope>NUCLEOTIDE SEQUENCE [LARGE SCALE GENOMIC DNA]</scope>
</reference>
<dbReference type="Pfam" id="PF13173">
    <property type="entry name" value="AAA_14"/>
    <property type="match status" value="1"/>
</dbReference>
<sequence>MTKRLFYAIILKNTEFKGEIALEDIYYALNPWWEGKDFESGIPRQVYLDKLSKNIERKQIEIIAGSRRIGKTTVLRQIARHVLEKKIPAKNILFLSLDHPRLSGVPLTEHLNYFRRIFKLRREEKVYLFLDEVQESANWEAELKAIYDNENVKIICSGSTPSLIRNQGGRLTGRQITTVLYPLDLKEFLSFRKETPSQSENYRYENLAEDYLSTGGYPENVLNPSDEYLNNLLQDILAKDLAGSFHPKKQNIFRDLMRLLAAGVSSRTSFNRLSNILGISLDTVKEYIAYLESSFLIKSVEKWSASYTDRIYSTKKIYFIDTGLQSLFTGRSSLGAKAENAVLMHFLRKGEQCGYFAESEREIDFAHGAYENPAGTEVKYVSEFNWKDKKFSGVRLFLARFPAAKEITIVTKSAEDEMKASSARITVIPLWKFLLRF</sequence>
<name>A0A2M7SA05_9BACT</name>
<dbReference type="Proteomes" id="UP000229307">
    <property type="component" value="Unassembled WGS sequence"/>
</dbReference>
<dbReference type="Pfam" id="PF13635">
    <property type="entry name" value="DUF4143"/>
    <property type="match status" value="1"/>
</dbReference>
<dbReference type="SUPFAM" id="SSF52540">
    <property type="entry name" value="P-loop containing nucleoside triphosphate hydrolases"/>
    <property type="match status" value="1"/>
</dbReference>
<protein>
    <recommendedName>
        <fullName evidence="5">AAA+ ATPase domain-containing protein</fullName>
    </recommendedName>
</protein>
<evidence type="ECO:0000259" key="2">
    <source>
        <dbReference type="Pfam" id="PF13635"/>
    </source>
</evidence>
<evidence type="ECO:0008006" key="5">
    <source>
        <dbReference type="Google" id="ProtNLM"/>
    </source>
</evidence>
<dbReference type="PANTHER" id="PTHR33295">
    <property type="entry name" value="ATPASE"/>
    <property type="match status" value="1"/>
</dbReference>
<dbReference type="PANTHER" id="PTHR33295:SF18">
    <property type="entry name" value="AAA+ ATPASE DOMAIN-CONTAINING PROTEIN"/>
    <property type="match status" value="1"/>
</dbReference>